<feature type="compositionally biased region" description="Low complexity" evidence="23">
    <location>
        <begin position="321"/>
        <end position="389"/>
    </location>
</feature>
<dbReference type="GO" id="GO:0042973">
    <property type="term" value="F:glucan endo-1,3-beta-D-glucosidase activity"/>
    <property type="evidence" value="ECO:0007669"/>
    <property type="project" value="UniProtKB-EC"/>
</dbReference>
<dbReference type="SUPFAM" id="SSF51445">
    <property type="entry name" value="(Trans)glycosidases"/>
    <property type="match status" value="1"/>
</dbReference>
<evidence type="ECO:0000256" key="15">
    <source>
        <dbReference type="ARBA" id="ARBA00023277"/>
    </source>
</evidence>
<dbReference type="InterPro" id="IPR050732">
    <property type="entry name" value="Beta-glucan_modifiers"/>
</dbReference>
<dbReference type="AlphaFoldDB" id="A0AAW0S6X9"/>
<keyword evidence="8" id="KW-0134">Cell wall</keyword>
<evidence type="ECO:0000256" key="19">
    <source>
        <dbReference type="ARBA" id="ARBA00025152"/>
    </source>
</evidence>
<dbReference type="PANTHER" id="PTHR16631:SF13">
    <property type="entry name" value="GLUCAN ENDO-1,3-BETA-GLUCOSIDASE EGLC-RELATED"/>
    <property type="match status" value="1"/>
</dbReference>
<dbReference type="Gene3D" id="3.20.20.80">
    <property type="entry name" value="Glycosidases"/>
    <property type="match status" value="1"/>
</dbReference>
<dbReference type="GO" id="GO:0009277">
    <property type="term" value="C:fungal-type cell wall"/>
    <property type="evidence" value="ECO:0007669"/>
    <property type="project" value="TreeGrafter"/>
</dbReference>
<evidence type="ECO:0000256" key="11">
    <source>
        <dbReference type="ARBA" id="ARBA00022729"/>
    </source>
</evidence>
<feature type="chain" id="PRO_5043743571" description="Probable glucan endo-1,3-beta-glucosidase eglC" evidence="24">
    <location>
        <begin position="20"/>
        <end position="464"/>
    </location>
</feature>
<keyword evidence="14" id="KW-0325">Glycoprotein</keyword>
<evidence type="ECO:0000256" key="24">
    <source>
        <dbReference type="SAM" id="SignalP"/>
    </source>
</evidence>
<keyword evidence="26" id="KW-1185">Reference proteome</keyword>
<dbReference type="GO" id="GO:0005576">
    <property type="term" value="C:extracellular region"/>
    <property type="evidence" value="ECO:0007669"/>
    <property type="project" value="TreeGrafter"/>
</dbReference>
<keyword evidence="17" id="KW-0961">Cell wall biogenesis/degradation</keyword>
<dbReference type="GO" id="GO:0071555">
    <property type="term" value="P:cell wall organization"/>
    <property type="evidence" value="ECO:0007669"/>
    <property type="project" value="UniProtKB-KW"/>
</dbReference>
<accession>A0AAW0S6X9</accession>
<evidence type="ECO:0000256" key="22">
    <source>
        <dbReference type="RuleBase" id="RU004335"/>
    </source>
</evidence>
<keyword evidence="16" id="KW-0449">Lipoprotein</keyword>
<dbReference type="InterPro" id="IPR000490">
    <property type="entry name" value="Glyco_hydro_17"/>
</dbReference>
<comment type="caution">
    <text evidence="25">The sequence shown here is derived from an EMBL/GenBank/DDBJ whole genome shotgun (WGS) entry which is preliminary data.</text>
</comment>
<evidence type="ECO:0000256" key="2">
    <source>
        <dbReference type="ARBA" id="ARBA00004191"/>
    </source>
</evidence>
<dbReference type="Pfam" id="PF00332">
    <property type="entry name" value="Glyco_hydro_17"/>
    <property type="match status" value="1"/>
</dbReference>
<evidence type="ECO:0000256" key="21">
    <source>
        <dbReference type="ARBA" id="ARBA00032906"/>
    </source>
</evidence>
<keyword evidence="15" id="KW-0119">Carbohydrate metabolism</keyword>
<evidence type="ECO:0000256" key="12">
    <source>
        <dbReference type="ARBA" id="ARBA00022801"/>
    </source>
</evidence>
<keyword evidence="18" id="KW-0624">Polysaccharide degradation</keyword>
<evidence type="ECO:0000256" key="16">
    <source>
        <dbReference type="ARBA" id="ARBA00023288"/>
    </source>
</evidence>
<keyword evidence="9" id="KW-0964">Secreted</keyword>
<dbReference type="GO" id="GO:0000272">
    <property type="term" value="P:polysaccharide catabolic process"/>
    <property type="evidence" value="ECO:0007669"/>
    <property type="project" value="UniProtKB-KW"/>
</dbReference>
<evidence type="ECO:0000313" key="26">
    <source>
        <dbReference type="Proteomes" id="UP001397290"/>
    </source>
</evidence>
<reference evidence="25 26" key="1">
    <citation type="submission" date="2020-02" db="EMBL/GenBank/DDBJ databases">
        <title>Comparative genomics of the hypocrealean fungal genus Beauvera.</title>
        <authorList>
            <person name="Showalter D.N."/>
            <person name="Bushley K.E."/>
            <person name="Rehner S.A."/>
        </authorList>
    </citation>
    <scope>NUCLEOTIDE SEQUENCE [LARGE SCALE GENOMIC DNA]</scope>
    <source>
        <strain evidence="25 26">ARSEF4384</strain>
    </source>
</reference>
<evidence type="ECO:0000256" key="7">
    <source>
        <dbReference type="ARBA" id="ARBA00022475"/>
    </source>
</evidence>
<feature type="region of interest" description="Disordered" evidence="23">
    <location>
        <begin position="317"/>
        <end position="441"/>
    </location>
</feature>
<evidence type="ECO:0000313" key="25">
    <source>
        <dbReference type="EMBL" id="KAK8150117.1"/>
    </source>
</evidence>
<evidence type="ECO:0000256" key="4">
    <source>
        <dbReference type="ARBA" id="ARBA00008773"/>
    </source>
</evidence>
<comment type="catalytic activity">
    <reaction evidence="1">
        <text>Hydrolysis of (1-&gt;3)-beta-D-glucosidic linkages in (1-&gt;3)-beta-D-glucans.</text>
        <dbReference type="EC" id="3.2.1.39"/>
    </reaction>
</comment>
<gene>
    <name evidence="25" type="ORF">G3M48_003994</name>
</gene>
<dbReference type="EMBL" id="JAAHCF010000026">
    <property type="protein sequence ID" value="KAK8150117.1"/>
    <property type="molecule type" value="Genomic_DNA"/>
</dbReference>
<evidence type="ECO:0000256" key="5">
    <source>
        <dbReference type="ARBA" id="ARBA00012780"/>
    </source>
</evidence>
<name>A0AAW0S6X9_9HYPO</name>
<evidence type="ECO:0000256" key="23">
    <source>
        <dbReference type="SAM" id="MobiDB-lite"/>
    </source>
</evidence>
<feature type="compositionally biased region" description="Low complexity" evidence="23">
    <location>
        <begin position="398"/>
        <end position="415"/>
    </location>
</feature>
<keyword evidence="13" id="KW-0472">Membrane</keyword>
<keyword evidence="7" id="KW-1003">Cell membrane</keyword>
<dbReference type="GO" id="GO:0009986">
    <property type="term" value="C:cell surface"/>
    <property type="evidence" value="ECO:0007669"/>
    <property type="project" value="TreeGrafter"/>
</dbReference>
<evidence type="ECO:0000256" key="3">
    <source>
        <dbReference type="ARBA" id="ARBA00004609"/>
    </source>
</evidence>
<evidence type="ECO:0000256" key="13">
    <source>
        <dbReference type="ARBA" id="ARBA00023136"/>
    </source>
</evidence>
<evidence type="ECO:0000256" key="6">
    <source>
        <dbReference type="ARBA" id="ARBA00019762"/>
    </source>
</evidence>
<evidence type="ECO:0000256" key="18">
    <source>
        <dbReference type="ARBA" id="ARBA00023326"/>
    </source>
</evidence>
<keyword evidence="12" id="KW-0378">Hydrolase</keyword>
<dbReference type="EC" id="3.2.1.39" evidence="5"/>
<protein>
    <recommendedName>
        <fullName evidence="6">Probable glucan endo-1,3-beta-glucosidase eglC</fullName>
        <ecNumber evidence="5">3.2.1.39</ecNumber>
    </recommendedName>
    <alternativeName>
        <fullName evidence="20">Endo-1,3-beta-glucanase eglC</fullName>
    </alternativeName>
    <alternativeName>
        <fullName evidence="21">Laminarinase eglC</fullName>
    </alternativeName>
</protein>
<evidence type="ECO:0000256" key="9">
    <source>
        <dbReference type="ARBA" id="ARBA00022525"/>
    </source>
</evidence>
<evidence type="ECO:0000256" key="8">
    <source>
        <dbReference type="ARBA" id="ARBA00022512"/>
    </source>
</evidence>
<evidence type="ECO:0000256" key="10">
    <source>
        <dbReference type="ARBA" id="ARBA00022622"/>
    </source>
</evidence>
<dbReference type="GO" id="GO:0098552">
    <property type="term" value="C:side of membrane"/>
    <property type="evidence" value="ECO:0007669"/>
    <property type="project" value="UniProtKB-KW"/>
</dbReference>
<organism evidence="25 26">
    <name type="scientific">Beauveria asiatica</name>
    <dbReference type="NCBI Taxonomy" id="1069075"/>
    <lineage>
        <taxon>Eukaryota</taxon>
        <taxon>Fungi</taxon>
        <taxon>Dikarya</taxon>
        <taxon>Ascomycota</taxon>
        <taxon>Pezizomycotina</taxon>
        <taxon>Sordariomycetes</taxon>
        <taxon>Hypocreomycetidae</taxon>
        <taxon>Hypocreales</taxon>
        <taxon>Cordycipitaceae</taxon>
        <taxon>Beauveria</taxon>
    </lineage>
</organism>
<feature type="compositionally biased region" description="Low complexity" evidence="23">
    <location>
        <begin position="423"/>
        <end position="441"/>
    </location>
</feature>
<evidence type="ECO:0000256" key="17">
    <source>
        <dbReference type="ARBA" id="ARBA00023316"/>
    </source>
</evidence>
<comment type="subcellular location">
    <subcellularLocation>
        <location evidence="3">Cell membrane</location>
        <topology evidence="3">Lipid-anchor</topology>
        <topology evidence="3">GPI-anchor</topology>
    </subcellularLocation>
    <subcellularLocation>
        <location evidence="2">Secreted</location>
        <location evidence="2">Cell wall</location>
    </subcellularLocation>
</comment>
<evidence type="ECO:0000256" key="1">
    <source>
        <dbReference type="ARBA" id="ARBA00000382"/>
    </source>
</evidence>
<dbReference type="GO" id="GO:0005886">
    <property type="term" value="C:plasma membrane"/>
    <property type="evidence" value="ECO:0007669"/>
    <property type="project" value="UniProtKB-SubCell"/>
</dbReference>
<dbReference type="PANTHER" id="PTHR16631">
    <property type="entry name" value="GLUCAN 1,3-BETA-GLUCOSIDASE"/>
    <property type="match status" value="1"/>
</dbReference>
<comment type="similarity">
    <text evidence="4 22">Belongs to the glycosyl hydrolase 17 family.</text>
</comment>
<dbReference type="Proteomes" id="UP001397290">
    <property type="component" value="Unassembled WGS sequence"/>
</dbReference>
<dbReference type="InterPro" id="IPR017853">
    <property type="entry name" value="GH"/>
</dbReference>
<sequence>MPSSASILTLAAAVTGATAAFQGFNVESKGQTQQTFEAQFKTAQNLEGTNGGFNSARLYTMIQDGTTNDPISAIPAAISTKTSLLFGLWASAGQAQFNNEISALKKTANDYCDKLDGLVAGISVGSEDLYRDSELGQAAGEYVGVGPDVLADYVQQTRDAIKGTCLEKAPIGHVDTWTAYANETNRQLSDKLDWVGMDAYPYYENKKDNGIENAAALFQKAIDNTNAGTGNKPLWITETGWPVSGKTENKATANIENAQTFWREVGCPRFGKVNTFWFIMQDGGPTQSDKPSFGIVGGSTLSTKPLFDLSCDGYTNGGSGSSSSSSSSASQQSSSTEAATASQTETSAAAGSQTQTGTSSAEAATTSGPASSASGAPSTLSTSAATNPGSGPGPVVPVPSQSQPAGTGVVPSGTGVVPGGTGVPTSRTPTGPSGSSVPSQVSSAAGLNSIAAAVAAIMVAVAAF</sequence>
<evidence type="ECO:0000256" key="20">
    <source>
        <dbReference type="ARBA" id="ARBA00032134"/>
    </source>
</evidence>
<feature type="signal peptide" evidence="24">
    <location>
        <begin position="1"/>
        <end position="19"/>
    </location>
</feature>
<keyword evidence="11 24" id="KW-0732">Signal</keyword>
<comment type="function">
    <text evidence="19">Glucanases play a role in cell expansion during growth, in cell-cell fusion during mating, and in spore release during sporulation. This enzyme may be involved in beta-glucan degradation and also function biosynthetically as a transglycosylase.</text>
</comment>
<keyword evidence="10" id="KW-0336">GPI-anchor</keyword>
<proteinExistence type="inferred from homology"/>
<evidence type="ECO:0000256" key="14">
    <source>
        <dbReference type="ARBA" id="ARBA00023180"/>
    </source>
</evidence>